<feature type="region of interest" description="Disordered" evidence="4">
    <location>
        <begin position="115"/>
        <end position="135"/>
    </location>
</feature>
<keyword evidence="8" id="KW-1185">Reference proteome</keyword>
<evidence type="ECO:0000256" key="1">
    <source>
        <dbReference type="ARBA" id="ARBA00022729"/>
    </source>
</evidence>
<gene>
    <name evidence="7" type="ORF">HRI_003267400</name>
</gene>
<comment type="caution">
    <text evidence="7">The sequence shown here is derived from an EMBL/GenBank/DDBJ whole genome shotgun (WGS) entry which is preliminary data.</text>
</comment>
<feature type="domain" description="Cupin type-1" evidence="6">
    <location>
        <begin position="145"/>
        <end position="296"/>
    </location>
</feature>
<dbReference type="SUPFAM" id="SSF51182">
    <property type="entry name" value="RmlC-like cupins"/>
    <property type="match status" value="1"/>
</dbReference>
<dbReference type="InterPro" id="IPR006045">
    <property type="entry name" value="Cupin_1"/>
</dbReference>
<dbReference type="Pfam" id="PF00190">
    <property type="entry name" value="Cupin_1"/>
    <property type="match status" value="2"/>
</dbReference>
<dbReference type="Proteomes" id="UP001165190">
    <property type="component" value="Unassembled WGS sequence"/>
</dbReference>
<organism evidence="7 8">
    <name type="scientific">Hibiscus trionum</name>
    <name type="common">Flower of an hour</name>
    <dbReference type="NCBI Taxonomy" id="183268"/>
    <lineage>
        <taxon>Eukaryota</taxon>
        <taxon>Viridiplantae</taxon>
        <taxon>Streptophyta</taxon>
        <taxon>Embryophyta</taxon>
        <taxon>Tracheophyta</taxon>
        <taxon>Spermatophyta</taxon>
        <taxon>Magnoliopsida</taxon>
        <taxon>eudicotyledons</taxon>
        <taxon>Gunneridae</taxon>
        <taxon>Pentapetalae</taxon>
        <taxon>rosids</taxon>
        <taxon>malvids</taxon>
        <taxon>Malvales</taxon>
        <taxon>Malvaceae</taxon>
        <taxon>Malvoideae</taxon>
        <taxon>Hibiscus</taxon>
    </lineage>
</organism>
<evidence type="ECO:0000259" key="6">
    <source>
        <dbReference type="SMART" id="SM00835"/>
    </source>
</evidence>
<evidence type="ECO:0000256" key="4">
    <source>
        <dbReference type="SAM" id="MobiDB-lite"/>
    </source>
</evidence>
<dbReference type="AlphaFoldDB" id="A0A9W7IJ17"/>
<keyword evidence="1 5" id="KW-0732">Signal</keyword>
<dbReference type="OrthoDB" id="1912756at2759"/>
<evidence type="ECO:0000313" key="8">
    <source>
        <dbReference type="Proteomes" id="UP001165190"/>
    </source>
</evidence>
<accession>A0A9W7IJ17</accession>
<feature type="signal peptide" evidence="5">
    <location>
        <begin position="1"/>
        <end position="26"/>
    </location>
</feature>
<dbReference type="InterPro" id="IPR006792">
    <property type="entry name" value="Vicilin_N"/>
</dbReference>
<dbReference type="EMBL" id="BSYR01000028">
    <property type="protein sequence ID" value="GMI95981.1"/>
    <property type="molecule type" value="Genomic_DNA"/>
</dbReference>
<evidence type="ECO:0000256" key="5">
    <source>
        <dbReference type="SAM" id="SignalP"/>
    </source>
</evidence>
<evidence type="ECO:0000313" key="7">
    <source>
        <dbReference type="EMBL" id="GMI95981.1"/>
    </source>
</evidence>
<dbReference type="GO" id="GO:0045735">
    <property type="term" value="F:nutrient reservoir activity"/>
    <property type="evidence" value="ECO:0007669"/>
    <property type="project" value="UniProtKB-KW"/>
</dbReference>
<dbReference type="InterPro" id="IPR050253">
    <property type="entry name" value="Seed_Storage-Functional"/>
</dbReference>
<dbReference type="PANTHER" id="PTHR31189:SF41">
    <property type="entry name" value="VICILIN C72"/>
    <property type="match status" value="1"/>
</dbReference>
<proteinExistence type="inferred from homology"/>
<dbReference type="CDD" id="cd02245">
    <property type="entry name" value="cupin_7S_vicilin-like_C"/>
    <property type="match status" value="1"/>
</dbReference>
<dbReference type="Pfam" id="PF04702">
    <property type="entry name" value="Vicilin_N"/>
    <property type="match status" value="1"/>
</dbReference>
<dbReference type="CDD" id="cd02244">
    <property type="entry name" value="cupin_7S_vicilin-like_N"/>
    <property type="match status" value="1"/>
</dbReference>
<protein>
    <recommendedName>
        <fullName evidence="6">Cupin type-1 domain-containing protein</fullName>
    </recommendedName>
</protein>
<keyword evidence="2" id="KW-0758">Storage protein</keyword>
<feature type="domain" description="Cupin type-1" evidence="6">
    <location>
        <begin position="336"/>
        <end position="497"/>
    </location>
</feature>
<sequence length="520" mass="59897">MVNYKCFLVVLLFSLVLSFGLLCSAADNPSKRGRLRHDLNPEDPLTRYAKCQRECRQEEQSQQPQCQQSCLRQYEQEQRSQGQVQVCQQRCQQEEQRPEMKQQCVRQCREQFEEQNSRKEEEEEEEWEGRRQSHNPYYFPRGRHAQARFQEDNGNFWVLQKFAEKHHLLKGINEYRIALIEANPNTFVLPHHCDAEKIYIVTNGKGTLTFLTHKNKESFNLVPGVVVGVPSGSTVYLVNQDSNEKLTIAVLHRPVNNPGKFEEFFPAGQGNPQSYYRAFSREILEAVFNTRSEQLDRLFHGKQSQQGMFRRASQEQIRSLSQGATTPTEKQESFAFNLLAQKPKFSNQNGQFFEASPSEFQLLRDVDTSILGIEINQGSICAPHFHSKSTFVVIVTEGNGYVEMVSPRCSEEEEEETRSGEYRKVKARLFPGDIFVVPAGFPVTYVASQNQNLRFLAFGLYHRNNSRIFVGGKDNLVRKMDSAAKELAFGVPSKLVDEIFTDNPKESYFVSGHRQQRAFV</sequence>
<dbReference type="SMART" id="SM00835">
    <property type="entry name" value="Cupin_1"/>
    <property type="match status" value="2"/>
</dbReference>
<name>A0A9W7IJ17_HIBTR</name>
<evidence type="ECO:0000256" key="3">
    <source>
        <dbReference type="ARBA" id="ARBA00023597"/>
    </source>
</evidence>
<feature type="chain" id="PRO_5040722377" description="Cupin type-1 domain-containing protein" evidence="5">
    <location>
        <begin position="27"/>
        <end position="520"/>
    </location>
</feature>
<dbReference type="PANTHER" id="PTHR31189">
    <property type="entry name" value="OS03G0336100 PROTEIN-RELATED"/>
    <property type="match status" value="1"/>
</dbReference>
<evidence type="ECO:0000256" key="2">
    <source>
        <dbReference type="ARBA" id="ARBA00023129"/>
    </source>
</evidence>
<dbReference type="InterPro" id="IPR011051">
    <property type="entry name" value="RmlC_Cupin_sf"/>
</dbReference>
<reference evidence="7" key="1">
    <citation type="submission" date="2023-05" db="EMBL/GenBank/DDBJ databases">
        <title>Genome and transcriptome analyses reveal genes involved in the formation of fine ridges on petal epidermal cells in Hibiscus trionum.</title>
        <authorList>
            <person name="Koshimizu S."/>
            <person name="Masuda S."/>
            <person name="Ishii T."/>
            <person name="Shirasu K."/>
            <person name="Hoshino A."/>
            <person name="Arita M."/>
        </authorList>
    </citation>
    <scope>NUCLEOTIDE SEQUENCE</scope>
    <source>
        <strain evidence="7">Hamamatsu line</strain>
    </source>
</reference>
<dbReference type="InterPro" id="IPR014710">
    <property type="entry name" value="RmlC-like_jellyroll"/>
</dbReference>
<keyword evidence="2" id="KW-0708">Seed storage protein</keyword>
<dbReference type="Gene3D" id="2.60.120.10">
    <property type="entry name" value="Jelly Rolls"/>
    <property type="match status" value="2"/>
</dbReference>
<comment type="similarity">
    <text evidence="3">Belongs to the 7S seed storage protein family.</text>
</comment>